<keyword evidence="4 9" id="KW-0560">Oxidoreductase</keyword>
<dbReference type="AlphaFoldDB" id="A0AAN7QC52"/>
<keyword evidence="13" id="KW-1185">Reference proteome</keyword>
<feature type="domain" description="Lactate/malate dehydrogenase C-terminal" evidence="11">
    <location>
        <begin position="188"/>
        <end position="348"/>
    </location>
</feature>
<comment type="catalytic activity">
    <reaction evidence="6">
        <text>(S)-lactate + NAD(+) = pyruvate + NADH + H(+)</text>
        <dbReference type="Rhea" id="RHEA:23444"/>
        <dbReference type="ChEBI" id="CHEBI:15361"/>
        <dbReference type="ChEBI" id="CHEBI:15378"/>
        <dbReference type="ChEBI" id="CHEBI:16651"/>
        <dbReference type="ChEBI" id="CHEBI:57540"/>
        <dbReference type="ChEBI" id="CHEBI:57945"/>
        <dbReference type="EC" id="1.1.1.27"/>
    </reaction>
</comment>
<dbReference type="GO" id="GO:0004459">
    <property type="term" value="F:L-lactate dehydrogenase (NAD+) activity"/>
    <property type="evidence" value="ECO:0007669"/>
    <property type="project" value="UniProtKB-EC"/>
</dbReference>
<feature type="domain" description="Lactate/malate dehydrogenase N-terminal" evidence="10">
    <location>
        <begin position="47"/>
        <end position="185"/>
    </location>
</feature>
<name>A0AAN7QC52_9COLE</name>
<keyword evidence="5 8" id="KW-0520">NAD</keyword>
<dbReference type="Pfam" id="PF00056">
    <property type="entry name" value="Ldh_1_N"/>
    <property type="match status" value="1"/>
</dbReference>
<dbReference type="GO" id="GO:0006089">
    <property type="term" value="P:lactate metabolic process"/>
    <property type="evidence" value="ECO:0007669"/>
    <property type="project" value="TreeGrafter"/>
</dbReference>
<evidence type="ECO:0000256" key="9">
    <source>
        <dbReference type="RuleBase" id="RU003369"/>
    </source>
</evidence>
<dbReference type="EMBL" id="JARPUR010000007">
    <property type="protein sequence ID" value="KAK4872853.1"/>
    <property type="molecule type" value="Genomic_DNA"/>
</dbReference>
<accession>A0AAN7QC52</accession>
<dbReference type="Gene3D" id="3.90.110.10">
    <property type="entry name" value="Lactate dehydrogenase/glycoside hydrolase, family 4, C-terminal"/>
    <property type="match status" value="1"/>
</dbReference>
<dbReference type="InterPro" id="IPR011304">
    <property type="entry name" value="L-lactate_DH"/>
</dbReference>
<feature type="active site" description="Proton acceptor" evidence="7">
    <location>
        <position position="218"/>
    </location>
</feature>
<evidence type="ECO:0000259" key="11">
    <source>
        <dbReference type="Pfam" id="PF02866"/>
    </source>
</evidence>
<evidence type="ECO:0000256" key="4">
    <source>
        <dbReference type="ARBA" id="ARBA00023002"/>
    </source>
</evidence>
<evidence type="ECO:0000256" key="7">
    <source>
        <dbReference type="PIRSR" id="PIRSR000102-1"/>
    </source>
</evidence>
<dbReference type="InterPro" id="IPR036291">
    <property type="entry name" value="NAD(P)-bd_dom_sf"/>
</dbReference>
<feature type="binding site" evidence="8">
    <location>
        <begin position="161"/>
        <end position="163"/>
    </location>
    <ligand>
        <name>NAD(+)</name>
        <dbReference type="ChEBI" id="CHEBI:57540"/>
    </ligand>
</feature>
<comment type="pathway">
    <text evidence="1">Fermentation; pyruvate fermentation to lactate; (S)-lactate from pyruvate: step 1/1.</text>
</comment>
<dbReference type="InterPro" id="IPR001236">
    <property type="entry name" value="Lactate/malate_DH_N"/>
</dbReference>
<evidence type="ECO:0000256" key="8">
    <source>
        <dbReference type="PIRSR" id="PIRSR000102-3"/>
    </source>
</evidence>
<evidence type="ECO:0000256" key="3">
    <source>
        <dbReference type="ARBA" id="ARBA00012967"/>
    </source>
</evidence>
<dbReference type="InterPro" id="IPR001557">
    <property type="entry name" value="L-lactate/malate_DH"/>
</dbReference>
<dbReference type="EC" id="1.1.1.27" evidence="3"/>
<evidence type="ECO:0000256" key="5">
    <source>
        <dbReference type="ARBA" id="ARBA00023027"/>
    </source>
</evidence>
<reference evidence="13" key="1">
    <citation type="submission" date="2023-01" db="EMBL/GenBank/DDBJ databases">
        <title>Key to firefly adult light organ development and bioluminescence: homeobox transcription factors regulate luciferase expression and transportation to peroxisome.</title>
        <authorList>
            <person name="Fu X."/>
        </authorList>
    </citation>
    <scope>NUCLEOTIDE SEQUENCE [LARGE SCALE GENOMIC DNA]</scope>
</reference>
<gene>
    <name evidence="12" type="ORF">RN001_014882</name>
</gene>
<dbReference type="GO" id="GO:0005737">
    <property type="term" value="C:cytoplasm"/>
    <property type="evidence" value="ECO:0007669"/>
    <property type="project" value="InterPro"/>
</dbReference>
<feature type="binding site" evidence="8">
    <location>
        <position position="77"/>
    </location>
    <ligand>
        <name>NAD(+)</name>
        <dbReference type="ChEBI" id="CHEBI:57540"/>
    </ligand>
</feature>
<dbReference type="InterPro" id="IPR022383">
    <property type="entry name" value="Lactate/malate_DH_C"/>
</dbReference>
<comment type="similarity">
    <text evidence="2">Belongs to the LDH/MDH superfamily. LDH family.</text>
</comment>
<evidence type="ECO:0000256" key="1">
    <source>
        <dbReference type="ARBA" id="ARBA00004843"/>
    </source>
</evidence>
<dbReference type="PANTHER" id="PTHR43128:SF16">
    <property type="entry name" value="L-LACTATE DEHYDROGENASE"/>
    <property type="match status" value="1"/>
</dbReference>
<dbReference type="SUPFAM" id="SSF51735">
    <property type="entry name" value="NAD(P)-binding Rossmann-fold domains"/>
    <property type="match status" value="1"/>
</dbReference>
<dbReference type="PRINTS" id="PR00086">
    <property type="entry name" value="LLDHDRGNASE"/>
</dbReference>
<feature type="binding site" evidence="8">
    <location>
        <begin position="52"/>
        <end position="57"/>
    </location>
    <ligand>
        <name>NAD(+)</name>
        <dbReference type="ChEBI" id="CHEBI:57540"/>
    </ligand>
</feature>
<evidence type="ECO:0000256" key="6">
    <source>
        <dbReference type="ARBA" id="ARBA00049258"/>
    </source>
</evidence>
<evidence type="ECO:0000256" key="2">
    <source>
        <dbReference type="ARBA" id="ARBA00006054"/>
    </source>
</evidence>
<organism evidence="12 13">
    <name type="scientific">Aquatica leii</name>
    <dbReference type="NCBI Taxonomy" id="1421715"/>
    <lineage>
        <taxon>Eukaryota</taxon>
        <taxon>Metazoa</taxon>
        <taxon>Ecdysozoa</taxon>
        <taxon>Arthropoda</taxon>
        <taxon>Hexapoda</taxon>
        <taxon>Insecta</taxon>
        <taxon>Pterygota</taxon>
        <taxon>Neoptera</taxon>
        <taxon>Endopterygota</taxon>
        <taxon>Coleoptera</taxon>
        <taxon>Polyphaga</taxon>
        <taxon>Elateriformia</taxon>
        <taxon>Elateroidea</taxon>
        <taxon>Lampyridae</taxon>
        <taxon>Luciolinae</taxon>
        <taxon>Aquatica</taxon>
    </lineage>
</organism>
<evidence type="ECO:0000313" key="13">
    <source>
        <dbReference type="Proteomes" id="UP001353858"/>
    </source>
</evidence>
<evidence type="ECO:0000313" key="12">
    <source>
        <dbReference type="EMBL" id="KAK4872853.1"/>
    </source>
</evidence>
<protein>
    <recommendedName>
        <fullName evidence="3">L-lactate dehydrogenase</fullName>
        <ecNumber evidence="3">1.1.1.27</ecNumber>
    </recommendedName>
</protein>
<sequence length="357" mass="39364">MNFSLSLLLKKSINLQQPFLVCHLRFSSNSQIIRPFIKCNAEVPNSKISVIGLGNVGCALVATLLFMKLTNEIGFVDINAERLKANLLGFKYMSMHLNYAKIEGSTTYDAIAGSKICIFSAGVRPNPGESRLTILEKNVVVMKDVVPKVVRYAPDSILILVLNPVDIMTYITTCISGFPPERVLGSGTNLDTARLRFKMSEKYNVATDACEGWVLGEHGLSSMIAWSTCKVGGVFITDLNPKMGLDDDKEKWAEVHQYVTQQGPGINKLKGYTNWGIALSVCDICNAILNNTKSVRAVTVPAKGFHGIEDNVYLSLPAVIGQNGIIDIVELPLTERECQNLHKSGKFLFEYQQKLKI</sequence>
<proteinExistence type="inferred from homology"/>
<dbReference type="SUPFAM" id="SSF56327">
    <property type="entry name" value="LDH C-terminal domain-like"/>
    <property type="match status" value="1"/>
</dbReference>
<dbReference type="InterPro" id="IPR015955">
    <property type="entry name" value="Lactate_DH/Glyco_Ohase_4_C"/>
</dbReference>
<dbReference type="NCBIfam" id="TIGR01771">
    <property type="entry name" value="L-LDH-NAD"/>
    <property type="match status" value="1"/>
</dbReference>
<evidence type="ECO:0000259" key="10">
    <source>
        <dbReference type="Pfam" id="PF00056"/>
    </source>
</evidence>
<dbReference type="PIRSF" id="PIRSF000102">
    <property type="entry name" value="Lac_mal_DH"/>
    <property type="match status" value="1"/>
</dbReference>
<dbReference type="Proteomes" id="UP001353858">
    <property type="component" value="Unassembled WGS sequence"/>
</dbReference>
<dbReference type="PANTHER" id="PTHR43128">
    <property type="entry name" value="L-2-HYDROXYCARBOXYLATE DEHYDROGENASE (NAD(P)(+))"/>
    <property type="match status" value="1"/>
</dbReference>
<comment type="caution">
    <text evidence="12">The sequence shown here is derived from an EMBL/GenBank/DDBJ whole genome shotgun (WGS) entry which is preliminary data.</text>
</comment>
<feature type="binding site" evidence="8">
    <location>
        <position position="138"/>
    </location>
    <ligand>
        <name>NAD(+)</name>
        <dbReference type="ChEBI" id="CHEBI:57540"/>
    </ligand>
</feature>
<dbReference type="Gene3D" id="3.40.50.720">
    <property type="entry name" value="NAD(P)-binding Rossmann-like Domain"/>
    <property type="match status" value="1"/>
</dbReference>
<dbReference type="Pfam" id="PF02866">
    <property type="entry name" value="Ldh_1_C"/>
    <property type="match status" value="1"/>
</dbReference>